<gene>
    <name evidence="4" type="ORF">HS088_TW06G01441</name>
</gene>
<dbReference type="AlphaFoldDB" id="A0A7J7DLL6"/>
<dbReference type="PANTHER" id="PTHR10366">
    <property type="entry name" value="NAD DEPENDENT EPIMERASE/DEHYDRATASE"/>
    <property type="match status" value="1"/>
</dbReference>
<protein>
    <recommendedName>
        <fullName evidence="3">NAD(P)-binding domain-containing protein</fullName>
    </recommendedName>
</protein>
<evidence type="ECO:0000313" key="5">
    <source>
        <dbReference type="Proteomes" id="UP000593562"/>
    </source>
</evidence>
<dbReference type="SUPFAM" id="SSF51735">
    <property type="entry name" value="NAD(P)-binding Rossmann-fold domains"/>
    <property type="match status" value="1"/>
</dbReference>
<dbReference type="InterPro" id="IPR050425">
    <property type="entry name" value="NAD(P)_dehydrat-like"/>
</dbReference>
<dbReference type="Gene3D" id="3.40.50.720">
    <property type="entry name" value="NAD(P)-binding Rossmann-like Domain"/>
    <property type="match status" value="1"/>
</dbReference>
<proteinExistence type="predicted"/>
<dbReference type="Pfam" id="PF16363">
    <property type="entry name" value="GDP_Man_Dehyd"/>
    <property type="match status" value="1"/>
</dbReference>
<keyword evidence="1" id="KW-0521">NADP</keyword>
<evidence type="ECO:0000256" key="1">
    <source>
        <dbReference type="ARBA" id="ARBA00022857"/>
    </source>
</evidence>
<organism evidence="4 5">
    <name type="scientific">Tripterygium wilfordii</name>
    <name type="common">Thunder God vine</name>
    <dbReference type="NCBI Taxonomy" id="458696"/>
    <lineage>
        <taxon>Eukaryota</taxon>
        <taxon>Viridiplantae</taxon>
        <taxon>Streptophyta</taxon>
        <taxon>Embryophyta</taxon>
        <taxon>Tracheophyta</taxon>
        <taxon>Spermatophyta</taxon>
        <taxon>Magnoliopsida</taxon>
        <taxon>eudicotyledons</taxon>
        <taxon>Gunneridae</taxon>
        <taxon>Pentapetalae</taxon>
        <taxon>rosids</taxon>
        <taxon>fabids</taxon>
        <taxon>Celastrales</taxon>
        <taxon>Celastraceae</taxon>
        <taxon>Tripterygium</taxon>
    </lineage>
</organism>
<dbReference type="Proteomes" id="UP000593562">
    <property type="component" value="Unassembled WGS sequence"/>
</dbReference>
<dbReference type="PANTHER" id="PTHR10366:SF776">
    <property type="entry name" value="NAD(P)-BINDING ROSSMANN-FOLD SUPERFAMILY PROTEIN"/>
    <property type="match status" value="1"/>
</dbReference>
<feature type="domain" description="NAD(P)-binding" evidence="3">
    <location>
        <begin position="42"/>
        <end position="124"/>
    </location>
</feature>
<evidence type="ECO:0000313" key="4">
    <source>
        <dbReference type="EMBL" id="KAF5747260.1"/>
    </source>
</evidence>
<accession>A0A7J7DLL6</accession>
<dbReference type="EMBL" id="JAAARO010000006">
    <property type="protein sequence ID" value="KAF5747260.1"/>
    <property type="molecule type" value="Genomic_DNA"/>
</dbReference>
<comment type="caution">
    <text evidence="4">The sequence shown here is derived from an EMBL/GenBank/DDBJ whole genome shotgun (WGS) entry which is preliminary data.</text>
</comment>
<dbReference type="InterPro" id="IPR016040">
    <property type="entry name" value="NAD(P)-bd_dom"/>
</dbReference>
<sequence length="165" mass="18174">MRALNRSVVTSLTISANQKKRGILIRSISSSQMALDKGRVCVTGAAGFIGSTVVKLLLSKDFKVHGTVRDPLLVDESYDHLEKLDKASENLTVFKADLLDYSSLYSAIAGCNGVIHIASPVPSSTTTNPEATTLSFYKYLFSFSFYIYTDIDPKLIYDKLFSTRT</sequence>
<evidence type="ECO:0000256" key="2">
    <source>
        <dbReference type="ARBA" id="ARBA00023002"/>
    </source>
</evidence>
<dbReference type="GO" id="GO:0016616">
    <property type="term" value="F:oxidoreductase activity, acting on the CH-OH group of donors, NAD or NADP as acceptor"/>
    <property type="evidence" value="ECO:0007669"/>
    <property type="project" value="TreeGrafter"/>
</dbReference>
<dbReference type="InParanoid" id="A0A7J7DLL6"/>
<keyword evidence="2" id="KW-0560">Oxidoreductase</keyword>
<evidence type="ECO:0000259" key="3">
    <source>
        <dbReference type="Pfam" id="PF16363"/>
    </source>
</evidence>
<reference evidence="4 5" key="1">
    <citation type="journal article" date="2020" name="Nat. Commun.">
        <title>Genome of Tripterygium wilfordii and identification of cytochrome P450 involved in triptolide biosynthesis.</title>
        <authorList>
            <person name="Tu L."/>
            <person name="Su P."/>
            <person name="Zhang Z."/>
            <person name="Gao L."/>
            <person name="Wang J."/>
            <person name="Hu T."/>
            <person name="Zhou J."/>
            <person name="Zhang Y."/>
            <person name="Zhao Y."/>
            <person name="Liu Y."/>
            <person name="Song Y."/>
            <person name="Tong Y."/>
            <person name="Lu Y."/>
            <person name="Yang J."/>
            <person name="Xu C."/>
            <person name="Jia M."/>
            <person name="Peters R.J."/>
            <person name="Huang L."/>
            <person name="Gao W."/>
        </authorList>
    </citation>
    <scope>NUCLEOTIDE SEQUENCE [LARGE SCALE GENOMIC DNA]</scope>
    <source>
        <strain evidence="5">cv. XIE 37</strain>
        <tissue evidence="4">Leaf</tissue>
    </source>
</reference>
<name>A0A7J7DLL6_TRIWF</name>
<keyword evidence="5" id="KW-1185">Reference proteome</keyword>
<dbReference type="InterPro" id="IPR036291">
    <property type="entry name" value="NAD(P)-bd_dom_sf"/>
</dbReference>